<dbReference type="OrthoDB" id="1880850at2759"/>
<dbReference type="Pfam" id="PF25968">
    <property type="entry name" value="CALS1"/>
    <property type="match status" value="1"/>
</dbReference>
<dbReference type="InterPro" id="IPR003440">
    <property type="entry name" value="Glyco_trans_48_dom"/>
</dbReference>
<keyword evidence="5" id="KW-1185">Reference proteome</keyword>
<dbReference type="GO" id="GO:0006075">
    <property type="term" value="P:(1-&gt;3)-beta-D-glucan biosynthetic process"/>
    <property type="evidence" value="ECO:0007669"/>
    <property type="project" value="InterPro"/>
</dbReference>
<proteinExistence type="predicted"/>
<keyword evidence="1" id="KW-1133">Transmembrane helix</keyword>
<dbReference type="Pfam" id="PF02364">
    <property type="entry name" value="Glucan_synthase"/>
    <property type="match status" value="1"/>
</dbReference>
<keyword evidence="1" id="KW-0812">Transmembrane</keyword>
<dbReference type="GO" id="GO:0005886">
    <property type="term" value="C:plasma membrane"/>
    <property type="evidence" value="ECO:0007669"/>
    <property type="project" value="TreeGrafter"/>
</dbReference>
<accession>A0A843W9H8</accession>
<keyword evidence="1" id="KW-0472">Membrane</keyword>
<comment type="caution">
    <text evidence="4">The sequence shown here is derived from an EMBL/GenBank/DDBJ whole genome shotgun (WGS) entry which is preliminary data.</text>
</comment>
<gene>
    <name evidence="4" type="ORF">Taro_038983</name>
</gene>
<dbReference type="EMBL" id="NMUH01003556">
    <property type="protein sequence ID" value="MQM06169.1"/>
    <property type="molecule type" value="Genomic_DNA"/>
</dbReference>
<dbReference type="Proteomes" id="UP000652761">
    <property type="component" value="Unassembled WGS sequence"/>
</dbReference>
<feature type="domain" description="Glycosyl transferase 48" evidence="2">
    <location>
        <begin position="256"/>
        <end position="924"/>
    </location>
</feature>
<dbReference type="PANTHER" id="PTHR12741:SF22">
    <property type="entry name" value="CALLOSE SYNTHASE 8-RELATED"/>
    <property type="match status" value="1"/>
</dbReference>
<feature type="transmembrane region" description="Helical" evidence="1">
    <location>
        <begin position="596"/>
        <end position="621"/>
    </location>
</feature>
<evidence type="ECO:0000313" key="4">
    <source>
        <dbReference type="EMBL" id="MQM06169.1"/>
    </source>
</evidence>
<feature type="domain" description="Callose synthase helical" evidence="3">
    <location>
        <begin position="17"/>
        <end position="209"/>
    </location>
</feature>
<protein>
    <recommendedName>
        <fullName evidence="6">Callose synthase 8</fullName>
    </recommendedName>
</protein>
<feature type="transmembrane region" description="Helical" evidence="1">
    <location>
        <begin position="839"/>
        <end position="856"/>
    </location>
</feature>
<name>A0A843W9H8_COLES</name>
<evidence type="ECO:0000259" key="2">
    <source>
        <dbReference type="Pfam" id="PF02364"/>
    </source>
</evidence>
<dbReference type="PANTHER" id="PTHR12741">
    <property type="entry name" value="LYST-INTERACTING PROTEIN LIP5 DOPAMINE RESPONSIVE PROTEIN DRG-1"/>
    <property type="match status" value="1"/>
</dbReference>
<dbReference type="GO" id="GO:0000148">
    <property type="term" value="C:1,3-beta-D-glucan synthase complex"/>
    <property type="evidence" value="ECO:0007669"/>
    <property type="project" value="InterPro"/>
</dbReference>
<feature type="transmembrane region" description="Helical" evidence="1">
    <location>
        <begin position="905"/>
        <end position="924"/>
    </location>
</feature>
<feature type="transmembrane region" description="Helical" evidence="1">
    <location>
        <begin position="930"/>
        <end position="950"/>
    </location>
</feature>
<evidence type="ECO:0000313" key="5">
    <source>
        <dbReference type="Proteomes" id="UP000652761"/>
    </source>
</evidence>
<evidence type="ECO:0000259" key="3">
    <source>
        <dbReference type="Pfam" id="PF25968"/>
    </source>
</evidence>
<evidence type="ECO:0000256" key="1">
    <source>
        <dbReference type="SAM" id="Phobius"/>
    </source>
</evidence>
<evidence type="ECO:0008006" key="6">
    <source>
        <dbReference type="Google" id="ProtNLM"/>
    </source>
</evidence>
<dbReference type="GO" id="GO:0003843">
    <property type="term" value="F:1,3-beta-D-glucan synthase activity"/>
    <property type="evidence" value="ECO:0007669"/>
    <property type="project" value="InterPro"/>
</dbReference>
<reference evidence="4" key="1">
    <citation type="submission" date="2017-07" db="EMBL/GenBank/DDBJ databases">
        <title>Taro Niue Genome Assembly and Annotation.</title>
        <authorList>
            <person name="Atibalentja N."/>
            <person name="Keating K."/>
            <person name="Fields C.J."/>
        </authorList>
    </citation>
    <scope>NUCLEOTIDE SEQUENCE</scope>
    <source>
        <strain evidence="4">Niue_2</strain>
        <tissue evidence="4">Leaf</tissue>
    </source>
</reference>
<dbReference type="AlphaFoldDB" id="A0A843W9H8"/>
<feature type="transmembrane region" description="Helical" evidence="1">
    <location>
        <begin position="760"/>
        <end position="784"/>
    </location>
</feature>
<organism evidence="4 5">
    <name type="scientific">Colocasia esculenta</name>
    <name type="common">Wild taro</name>
    <name type="synonym">Arum esculentum</name>
    <dbReference type="NCBI Taxonomy" id="4460"/>
    <lineage>
        <taxon>Eukaryota</taxon>
        <taxon>Viridiplantae</taxon>
        <taxon>Streptophyta</taxon>
        <taxon>Embryophyta</taxon>
        <taxon>Tracheophyta</taxon>
        <taxon>Spermatophyta</taxon>
        <taxon>Magnoliopsida</taxon>
        <taxon>Liliopsida</taxon>
        <taxon>Araceae</taxon>
        <taxon>Aroideae</taxon>
        <taxon>Colocasieae</taxon>
        <taxon>Colocasia</taxon>
    </lineage>
</organism>
<feature type="transmembrane region" description="Helical" evidence="1">
    <location>
        <begin position="868"/>
        <end position="885"/>
    </location>
</feature>
<dbReference type="InterPro" id="IPR058851">
    <property type="entry name" value="CALS1_helical"/>
</dbReference>
<sequence>MTMALSSDLGPGIIHWPVFLLATKFSTALNMVRDFEGEYWQLDKIIRKDNYMYSAVKECYDLLSHILDVLVVGDLEKRIVSATMSEIKRSMHNSTLLSNFKMNELPVLHDKFVHLVEILFENGQAQYDTLVKLLQDIFEIVTKDMMILGHRIIDLLNCSESLEDDSCSLRMHEPPLFASKVPKPVLHFPLPDSIMLKEQVRRLFLLLTVKETAMDIPTNLEARRRISFFATSLFMEMPTAPKVRNMLSFSSPFVYFQTARGMMYYREAIKLQAFFDMAKDEDICEGYKAIEKEYDRRKSIHSLSAQLDALADMKFTYVITCQMYGTQKASGDPHARDVLELMIRYPSLRVAYIEEKEEIKKDKPPQKVYSSVLVKAFNDLDQEIYRIKLPGPPIIGEGKPENQNQGIIFTRGDALQTIDMNQDNYMEEAFKMRNVLQEFLRHHQGRYPTILGLGEHIFTGSVSSLAWFMSYQESSFVTIGQRFLASPLRVRFHYGHPDIFDRVFHVTRGGVSKATKTINLSEDVFAGFNTTLRCGYVTYHEYMKVGKGRDVGLNQISKFEAKVANGNSEQTLSRDIFRLGRGFDFFRMLSCYFTTVGFYFSSLMSVLGVYTFLYGQLYLVLSGMEKAFIRAAPTQSMKSLETALSSQSFIQLGLLTGLPMMMELALEKGFRTALSDFILMQLQLASVFFTFSLGTKSHHYGRTLLHGGAKYRTTGRKFVVFHASFTENYRLYSRSHFIKGFELFFLLVVFNIYSRSYQQNMAYATVTCSIWFMAMTWLFAPFLFNPSGFAWQKIVEDWTDWNKWMKNQGGIGVQQDKSWESWWNDEQNHLRDSGFSSQILEIFLSLRFFIYQYGLVYHLDITQENKNIVIYVLSWIVIVAIFVLVKVIEEGRRRLSTNFHLMFRFFKALLFLVVVGIILVLFTICRLSMMDLITCCLAFIPTGWGLLLIAQAIRPKIENYSIWNSVEALARAYDCGMGLLLFAPIAALAWMPVISAIQTRVLFNQAFTRQLQIQPILAAKTKWR</sequence>